<dbReference type="GO" id="GO:1990112">
    <property type="term" value="C:RQC complex"/>
    <property type="evidence" value="ECO:0007669"/>
    <property type="project" value="TreeGrafter"/>
</dbReference>
<gene>
    <name evidence="5" type="primary">rqcH</name>
    <name evidence="7" type="ORF">GSF08_05625</name>
</gene>
<dbReference type="EMBL" id="WUUQ01000002">
    <property type="protein sequence ID" value="MXQ73408.1"/>
    <property type="molecule type" value="Genomic_DNA"/>
</dbReference>
<dbReference type="InterPro" id="IPR043682">
    <property type="entry name" value="RqcH_bacterial"/>
</dbReference>
<sequence length="550" mass="64181">MALDGLLLRQLQKSIKTLLPAKITKIQQISDTEILLTLRSQNHNHRLLISAHSVYNRINLTTKSYVTLEVPGNFNMVLRKHLDGGIILSMEQIGLDRILDTIIEVRNELGDIHKLHMYIELMGKYANVILVDEENKIIDALKRIPPYENSKRLILPQAQFVMPQAHTGKQDPYHHEQIDYEMPFTKQFHGFSPLFADEMQYRIAHGEAFDDVMDELKQSSQIYISEKDHQTYYHGIPLKHLEVPAAVYELMHGIDIVYYEKEERVRIKQQTGDLIRTVRRELHKNQSKLPKLQATLDEAMNCDRYREYGDLLFAYQYQFPQKCDHAVLPSFETGEDISIPLDPKLDVKGNANKYYNKYHKGKRAQKIVSEQIAQAQSEARYFEMIEMQLEQATMQDAAEIRTELVKLGYMRNVQSRIRRKKKQELPHFETFAFPDGMVYVGKNNIQNDYLTWHFARKNDLWMHTKDFHGAHVIIRSDNISEQLLRGGAMLAAWYSKGRESSSVPVNYCNIRQLKKIPGSKLGLVTMQSYKTIYIDPSKADVQELYDRYQQ</sequence>
<evidence type="ECO:0000256" key="4">
    <source>
        <dbReference type="ARBA" id="ARBA00022917"/>
    </source>
</evidence>
<dbReference type="GO" id="GO:0072344">
    <property type="term" value="P:rescue of stalled ribosome"/>
    <property type="evidence" value="ECO:0007669"/>
    <property type="project" value="UniProtKB-UniRule"/>
</dbReference>
<dbReference type="RefSeq" id="WP_160624865.1">
    <property type="nucleotide sequence ID" value="NZ_WUUQ01000002.1"/>
</dbReference>
<dbReference type="PANTHER" id="PTHR15239:SF6">
    <property type="entry name" value="RIBOSOME QUALITY CONTROL COMPLEX SUBUNIT NEMF"/>
    <property type="match status" value="1"/>
</dbReference>
<evidence type="ECO:0000256" key="2">
    <source>
        <dbReference type="ARBA" id="ARBA00022730"/>
    </source>
</evidence>
<keyword evidence="3 5" id="KW-0694">RNA-binding</keyword>
<evidence type="ECO:0000256" key="3">
    <source>
        <dbReference type="ARBA" id="ARBA00022884"/>
    </source>
</evidence>
<dbReference type="Pfam" id="PF05670">
    <property type="entry name" value="NFACT-R_1"/>
    <property type="match status" value="1"/>
</dbReference>
<keyword evidence="8" id="KW-1185">Reference proteome</keyword>
<dbReference type="PANTHER" id="PTHR15239">
    <property type="entry name" value="NUCLEAR EXPORT MEDIATOR FACTOR NEMF"/>
    <property type="match status" value="1"/>
</dbReference>
<dbReference type="GO" id="GO:0000049">
    <property type="term" value="F:tRNA binding"/>
    <property type="evidence" value="ECO:0007669"/>
    <property type="project" value="UniProtKB-UniRule"/>
</dbReference>
<accession>A0A6N8U5C6</accession>
<evidence type="ECO:0000256" key="5">
    <source>
        <dbReference type="HAMAP-Rule" id="MF_00844"/>
    </source>
</evidence>
<keyword evidence="4 5" id="KW-0648">Protein biosynthesis</keyword>
<organism evidence="7 8">
    <name type="scientific">Copranaerobaculum intestinale</name>
    <dbReference type="NCBI Taxonomy" id="2692629"/>
    <lineage>
        <taxon>Bacteria</taxon>
        <taxon>Bacillati</taxon>
        <taxon>Bacillota</taxon>
        <taxon>Erysipelotrichia</taxon>
        <taxon>Erysipelotrichales</taxon>
        <taxon>Erysipelotrichaceae</taxon>
        <taxon>Copranaerobaculum</taxon>
    </lineage>
</organism>
<feature type="domain" description="NFACT RNA-binding" evidence="6">
    <location>
        <begin position="436"/>
        <end position="518"/>
    </location>
</feature>
<keyword evidence="1 5" id="KW-0820">tRNA-binding</keyword>
<name>A0A6N8U5C6_9FIRM</name>
<comment type="caution">
    <text evidence="7">The sequence shown here is derived from an EMBL/GenBank/DDBJ whole genome shotgun (WGS) entry which is preliminary data.</text>
</comment>
<dbReference type="HAMAP" id="MF_00844_B">
    <property type="entry name" value="RqcH_B"/>
    <property type="match status" value="1"/>
</dbReference>
<dbReference type="Gene3D" id="2.30.310.10">
    <property type="entry name" value="ibrinogen binding protein from staphylococcus aureus domain"/>
    <property type="match status" value="1"/>
</dbReference>
<evidence type="ECO:0000313" key="7">
    <source>
        <dbReference type="EMBL" id="MXQ73408.1"/>
    </source>
</evidence>
<dbReference type="Proteomes" id="UP000434036">
    <property type="component" value="Unassembled WGS sequence"/>
</dbReference>
<comment type="function">
    <text evidence="5">Key component of the ribosome quality control system (RQC), a ribosome-associated complex that mediates the extraction of incompletely synthesized nascent chains from stalled ribosomes and their subsequent degradation. RqcH recruits Ala-charged tRNA, and with RqcP directs the elongation of stalled nascent chains on 50S ribosomal subunits, leading to non-templated C-terminal alanine extensions (Ala tail). The Ala tail promotes nascent chain degradation. May add between 1 and at least 8 Ala residues. Binds to stalled 50S ribosomal subunits.</text>
</comment>
<reference evidence="7 8" key="2">
    <citation type="submission" date="2020-01" db="EMBL/GenBank/DDBJ databases">
        <title>Clostridiaceae sp. nov. isolated from the gut of human by culturomics.</title>
        <authorList>
            <person name="Chang Y."/>
        </authorList>
    </citation>
    <scope>NUCLEOTIDE SEQUENCE [LARGE SCALE GENOMIC DNA]</scope>
    <source>
        <strain evidence="7 8">DONG20-135</strain>
    </source>
</reference>
<evidence type="ECO:0000313" key="8">
    <source>
        <dbReference type="Proteomes" id="UP000434036"/>
    </source>
</evidence>
<dbReference type="Pfam" id="PF05833">
    <property type="entry name" value="NFACT_N"/>
    <property type="match status" value="1"/>
</dbReference>
<dbReference type="AlphaFoldDB" id="A0A6N8U5C6"/>
<comment type="subunit">
    <text evidence="5">Associates with stalled 50S ribosomal subunits. Binds to RqcP.</text>
</comment>
<dbReference type="InterPro" id="IPR008532">
    <property type="entry name" value="NFACT_RNA-bd"/>
</dbReference>
<dbReference type="GO" id="GO:0019843">
    <property type="term" value="F:rRNA binding"/>
    <property type="evidence" value="ECO:0007669"/>
    <property type="project" value="UniProtKB-UniRule"/>
</dbReference>
<comment type="similarity">
    <text evidence="5">Belongs to the NEMF family.</text>
</comment>
<proteinExistence type="inferred from homology"/>
<protein>
    <recommendedName>
        <fullName evidence="5">Rqc2 homolog RqcH</fullName>
        <shortName evidence="5">RqcH</shortName>
    </recommendedName>
</protein>
<reference evidence="7 8" key="1">
    <citation type="submission" date="2019-12" db="EMBL/GenBank/DDBJ databases">
        <authorList>
            <person name="Yang R."/>
        </authorList>
    </citation>
    <scope>NUCLEOTIDE SEQUENCE [LARGE SCALE GENOMIC DNA]</scope>
    <source>
        <strain evidence="7 8">DONG20-135</strain>
    </source>
</reference>
<dbReference type="GO" id="GO:0043023">
    <property type="term" value="F:ribosomal large subunit binding"/>
    <property type="evidence" value="ECO:0007669"/>
    <property type="project" value="UniProtKB-UniRule"/>
</dbReference>
<keyword evidence="2 5" id="KW-0699">rRNA-binding</keyword>
<dbReference type="InterPro" id="IPR051608">
    <property type="entry name" value="RQC_Subunit_NEMF"/>
</dbReference>
<evidence type="ECO:0000259" key="6">
    <source>
        <dbReference type="Pfam" id="PF05670"/>
    </source>
</evidence>
<evidence type="ECO:0000256" key="1">
    <source>
        <dbReference type="ARBA" id="ARBA00022555"/>
    </source>
</evidence>